<evidence type="ECO:0000313" key="1">
    <source>
        <dbReference type="EMBL" id="KAK1859657.1"/>
    </source>
</evidence>
<sequence>MTLTAAYGVPASAVDEDAVAYSASVRGLGASVGTLTKRLGTLEGHVGDTGRRLQTQGASIEALARSVTALRSTVQQGFAEMKALTKQQHVNANQQVSHPGGGPPSGGSSGASASAGPADLGFRTGRTIRGANPAVPIDTPAFILRDIGAIRRLMNDDLTQRTAWAVINRDVYLDGDEVFNLMIDKTMEHRKDEADEAEEWLLKAFDKPNVGSFRSKKGKDRVERVKPFPNGDNDDSYEKLYSDQVTMAAEEAAMGALAEADAGAAAGGAAVGAADAEADAAARAAEALARP</sequence>
<gene>
    <name evidence="1" type="ORF">I4F81_002251</name>
</gene>
<evidence type="ECO:0000313" key="2">
    <source>
        <dbReference type="Proteomes" id="UP000798662"/>
    </source>
</evidence>
<keyword evidence="2" id="KW-1185">Reference proteome</keyword>
<protein>
    <submittedName>
        <fullName evidence="1">Uncharacterized protein</fullName>
    </submittedName>
</protein>
<dbReference type="EMBL" id="CM020618">
    <property type="protein sequence ID" value="KAK1859657.1"/>
    <property type="molecule type" value="Genomic_DNA"/>
</dbReference>
<name>A0ACC3BPB6_PYRYE</name>
<reference evidence="1" key="1">
    <citation type="submission" date="2019-11" db="EMBL/GenBank/DDBJ databases">
        <title>Nori genome reveals adaptations in red seaweeds to the harsh intertidal environment.</title>
        <authorList>
            <person name="Wang D."/>
            <person name="Mao Y."/>
        </authorList>
    </citation>
    <scope>NUCLEOTIDE SEQUENCE</scope>
    <source>
        <tissue evidence="1">Gametophyte</tissue>
    </source>
</reference>
<organism evidence="1 2">
    <name type="scientific">Pyropia yezoensis</name>
    <name type="common">Susabi-nori</name>
    <name type="synonym">Porphyra yezoensis</name>
    <dbReference type="NCBI Taxonomy" id="2788"/>
    <lineage>
        <taxon>Eukaryota</taxon>
        <taxon>Rhodophyta</taxon>
        <taxon>Bangiophyceae</taxon>
        <taxon>Bangiales</taxon>
        <taxon>Bangiaceae</taxon>
        <taxon>Pyropia</taxon>
    </lineage>
</organism>
<accession>A0ACC3BPB6</accession>
<comment type="caution">
    <text evidence="1">The sequence shown here is derived from an EMBL/GenBank/DDBJ whole genome shotgun (WGS) entry which is preliminary data.</text>
</comment>
<dbReference type="Proteomes" id="UP000798662">
    <property type="component" value="Chromosome 1"/>
</dbReference>
<proteinExistence type="predicted"/>